<evidence type="ECO:0000256" key="1">
    <source>
        <dbReference type="SAM" id="SignalP"/>
    </source>
</evidence>
<dbReference type="InterPro" id="IPR010425">
    <property type="entry name" value="Caps_synth_GfcC-like_C"/>
</dbReference>
<dbReference type="Proteomes" id="UP000189021">
    <property type="component" value="Unassembled WGS sequence"/>
</dbReference>
<evidence type="ECO:0000259" key="2">
    <source>
        <dbReference type="Pfam" id="PF06251"/>
    </source>
</evidence>
<dbReference type="AlphaFoldDB" id="A0AB36JUM2"/>
<keyword evidence="5" id="KW-1185">Reference proteome</keyword>
<keyword evidence="1" id="KW-0732">Signal</keyword>
<reference evidence="4 5" key="1">
    <citation type="journal article" date="2017" name="Genome Announc.">
        <title>Draft Genome Sequences of Salinivibrio proteolyticus, Salinivibrio sharmensis, Salinivibrio siamensis, Salinivibrio costicola subsp. alcaliphilus, Salinivibrio costicola subsp. vallismortis, and 29 New Isolates Belonging to the Genus Salinivibrio.</title>
        <authorList>
            <person name="Lopez-Hermoso C."/>
            <person name="de la Haba R.R."/>
            <person name="Sanchez-Porro C."/>
            <person name="Bayliss S.C."/>
            <person name="Feil E.J."/>
            <person name="Ventosa A."/>
        </authorList>
    </citation>
    <scope>NUCLEOTIDE SEQUENCE [LARGE SCALE GENOMIC DNA]</scope>
    <source>
        <strain evidence="4 5">AL184</strain>
    </source>
</reference>
<dbReference type="Gene3D" id="3.10.20.700">
    <property type="match status" value="1"/>
</dbReference>
<sequence>MINRHLLWRSLWAVTVMVTTPGLANTLTANADIALSFPQPPRLSDAVLTITQTQQRSLDDIYWPAAGLYRLETKRAKGIRDLQPIREQISGNTGEQRQRWQALYHSLNKMAVGERVSVPVDPDITRITPNKNPKLNGNWHLQLPKRPQHVMVLGNVSQPGSYPWHERLSAKSYLQQAEPGSWHDSTVWVVSPSGERAQYPIAYWNGQHRDILPGSVIYRPLNYKPTKDQIIDPNQHVLTYLQNRFIE</sequence>
<accession>A0AB36JUM2</accession>
<dbReference type="EMBL" id="MUEK01000009">
    <property type="protein sequence ID" value="OOE39330.1"/>
    <property type="molecule type" value="Genomic_DNA"/>
</dbReference>
<name>A0AB36JUM2_9GAMM</name>
<organism evidence="4 5">
    <name type="scientific">Salinivibrio kushneri</name>
    <dbReference type="NCBI Taxonomy" id="1908198"/>
    <lineage>
        <taxon>Bacteria</taxon>
        <taxon>Pseudomonadati</taxon>
        <taxon>Pseudomonadota</taxon>
        <taxon>Gammaproteobacteria</taxon>
        <taxon>Vibrionales</taxon>
        <taxon>Vibrionaceae</taxon>
        <taxon>Salinivibrio</taxon>
    </lineage>
</organism>
<feature type="domain" description="Capsule biosynthesis GfcC-like N-terminal" evidence="3">
    <location>
        <begin position="35"/>
        <end position="142"/>
    </location>
</feature>
<feature type="chain" id="PRO_5044327057" description="Capsule biosynthesis GfcC family protein" evidence="1">
    <location>
        <begin position="25"/>
        <end position="247"/>
    </location>
</feature>
<evidence type="ECO:0000313" key="4">
    <source>
        <dbReference type="EMBL" id="OOE39330.1"/>
    </source>
</evidence>
<dbReference type="Gene3D" id="3.10.560.10">
    <property type="entry name" value="Outer membrane lipoprotein wza domain like"/>
    <property type="match status" value="1"/>
</dbReference>
<proteinExistence type="predicted"/>
<dbReference type="RefSeq" id="WP_077659445.1">
    <property type="nucleotide sequence ID" value="NZ_CP040021.1"/>
</dbReference>
<evidence type="ECO:0000313" key="5">
    <source>
        <dbReference type="Proteomes" id="UP000189021"/>
    </source>
</evidence>
<dbReference type="Pfam" id="PF06251">
    <property type="entry name" value="Caps_syn_GfcC_C"/>
    <property type="match status" value="1"/>
</dbReference>
<protein>
    <recommendedName>
        <fullName evidence="6">Capsule biosynthesis GfcC family protein</fullName>
    </recommendedName>
</protein>
<feature type="signal peptide" evidence="1">
    <location>
        <begin position="1"/>
        <end position="24"/>
    </location>
</feature>
<evidence type="ECO:0008006" key="6">
    <source>
        <dbReference type="Google" id="ProtNLM"/>
    </source>
</evidence>
<dbReference type="Pfam" id="PF20616">
    <property type="entry name" value="Caps_syn_GfcC_N"/>
    <property type="match status" value="1"/>
</dbReference>
<gene>
    <name evidence="4" type="ORF">BZG00_10605</name>
</gene>
<dbReference type="InterPro" id="IPR046459">
    <property type="entry name" value="Caps_syn_GfcC_N"/>
</dbReference>
<comment type="caution">
    <text evidence="4">The sequence shown here is derived from an EMBL/GenBank/DDBJ whole genome shotgun (WGS) entry which is preliminary data.</text>
</comment>
<evidence type="ECO:0000259" key="3">
    <source>
        <dbReference type="Pfam" id="PF20616"/>
    </source>
</evidence>
<feature type="domain" description="Capsule biosynthesis GfcC-like C-terminal" evidence="2">
    <location>
        <begin position="158"/>
        <end position="244"/>
    </location>
</feature>